<proteinExistence type="predicted"/>
<evidence type="ECO:0000313" key="7">
    <source>
        <dbReference type="EMBL" id="VEG47873.1"/>
    </source>
</evidence>
<dbReference type="PRINTS" id="PR00411">
    <property type="entry name" value="PNDRDTASEI"/>
</dbReference>
<dbReference type="OrthoDB" id="4213189at2"/>
<sequence length="416" mass="44076">MTTALEQSDSPATVVVGAGHGGGTLAAQLRQQGYRGQIILVGAEPHLPYHRPPLSKKFLSGQYEQWLRPDDFYTSQDIDVRVNTTVSAIDRPARRIITASGVEIGYEHLVLATGATARKLDVPGGSLERILTLRNLDDAAQLRRIVPTAGNVVIVGGGYVGLEVAAEISARSAAKVTVLEREHRILARVASPTFSDLMHRQHASRGIEILTETDVVGFSGDSNGAVSAVRLSNGDEITCGAVLVGVGAVPCDGLARSAGLLCDKGIVVDGESRSSDRSIFAIGDVSQRSLGDSAEPIRLESIPNAVEQAKQVAAAITGSPIPRPEVPWFWSDQFDLQLKIAGLIRADTVTAVRGDPDTGKFAIFHLDQNDTVVAVETSNSPQSFMAGKKAIADRSRAVPGLLSDPAVGFKECFVSQ</sequence>
<dbReference type="Pfam" id="PF14759">
    <property type="entry name" value="Reductase_C"/>
    <property type="match status" value="1"/>
</dbReference>
<keyword evidence="3" id="KW-0274">FAD</keyword>
<feature type="domain" description="Reductase C-terminal" evidence="6">
    <location>
        <begin position="328"/>
        <end position="412"/>
    </location>
</feature>
<dbReference type="PANTHER" id="PTHR43557">
    <property type="entry name" value="APOPTOSIS-INDUCING FACTOR 1"/>
    <property type="match status" value="1"/>
</dbReference>
<dbReference type="PANTHER" id="PTHR43557:SF2">
    <property type="entry name" value="RIESKE DOMAIN-CONTAINING PROTEIN-RELATED"/>
    <property type="match status" value="1"/>
</dbReference>
<dbReference type="Pfam" id="PF07992">
    <property type="entry name" value="Pyr_redox_2"/>
    <property type="match status" value="1"/>
</dbReference>
<keyword evidence="8" id="KW-1185">Reference proteome</keyword>
<evidence type="ECO:0000256" key="3">
    <source>
        <dbReference type="ARBA" id="ARBA00022827"/>
    </source>
</evidence>
<organism evidence="7 8">
    <name type="scientific">Mycolicibacterium chitae</name>
    <name type="common">Mycobacterium chitae</name>
    <dbReference type="NCBI Taxonomy" id="1792"/>
    <lineage>
        <taxon>Bacteria</taxon>
        <taxon>Bacillati</taxon>
        <taxon>Actinomycetota</taxon>
        <taxon>Actinomycetes</taxon>
        <taxon>Mycobacteriales</taxon>
        <taxon>Mycobacteriaceae</taxon>
        <taxon>Mycolicibacterium</taxon>
    </lineage>
</organism>
<dbReference type="EC" id="1.18.1.-" evidence="7"/>
<dbReference type="SUPFAM" id="SSF55424">
    <property type="entry name" value="FAD/NAD-linked reductases, dimerisation (C-terminal) domain"/>
    <property type="match status" value="1"/>
</dbReference>
<dbReference type="EMBL" id="LR134355">
    <property type="protein sequence ID" value="VEG47873.1"/>
    <property type="molecule type" value="Genomic_DNA"/>
</dbReference>
<dbReference type="RefSeq" id="WP_126333746.1">
    <property type="nucleotide sequence ID" value="NZ_AP022604.1"/>
</dbReference>
<reference evidence="7 8" key="1">
    <citation type="submission" date="2018-12" db="EMBL/GenBank/DDBJ databases">
        <authorList>
            <consortium name="Pathogen Informatics"/>
        </authorList>
    </citation>
    <scope>NUCLEOTIDE SEQUENCE [LARGE SCALE GENOMIC DNA]</scope>
    <source>
        <strain evidence="7 8">NCTC10485</strain>
    </source>
</reference>
<dbReference type="GO" id="GO:0016651">
    <property type="term" value="F:oxidoreductase activity, acting on NAD(P)H"/>
    <property type="evidence" value="ECO:0007669"/>
    <property type="project" value="TreeGrafter"/>
</dbReference>
<gene>
    <name evidence="7" type="primary">camA</name>
    <name evidence="7" type="ORF">NCTC10485_02165</name>
</gene>
<dbReference type="Gene3D" id="3.50.50.60">
    <property type="entry name" value="FAD/NAD(P)-binding domain"/>
    <property type="match status" value="2"/>
</dbReference>
<feature type="domain" description="FAD/NAD(P)-binding" evidence="5">
    <location>
        <begin position="13"/>
        <end position="309"/>
    </location>
</feature>
<accession>A0A3S4T0I3</accession>
<evidence type="ECO:0000313" key="8">
    <source>
        <dbReference type="Proteomes" id="UP000282551"/>
    </source>
</evidence>
<keyword evidence="2" id="KW-0285">Flavoprotein</keyword>
<dbReference type="InterPro" id="IPR050446">
    <property type="entry name" value="FAD-oxidoreductase/Apoptosis"/>
</dbReference>
<comment type="cofactor">
    <cofactor evidence="1">
        <name>FAD</name>
        <dbReference type="ChEBI" id="CHEBI:57692"/>
    </cofactor>
</comment>
<dbReference type="InterPro" id="IPR036188">
    <property type="entry name" value="FAD/NAD-bd_sf"/>
</dbReference>
<dbReference type="InterPro" id="IPR023753">
    <property type="entry name" value="FAD/NAD-binding_dom"/>
</dbReference>
<dbReference type="PRINTS" id="PR00368">
    <property type="entry name" value="FADPNR"/>
</dbReference>
<evidence type="ECO:0000259" key="6">
    <source>
        <dbReference type="Pfam" id="PF14759"/>
    </source>
</evidence>
<dbReference type="Gene3D" id="3.30.390.30">
    <property type="match status" value="1"/>
</dbReference>
<name>A0A3S4T0I3_MYCCI</name>
<dbReference type="GO" id="GO:0005737">
    <property type="term" value="C:cytoplasm"/>
    <property type="evidence" value="ECO:0007669"/>
    <property type="project" value="TreeGrafter"/>
</dbReference>
<dbReference type="InterPro" id="IPR016156">
    <property type="entry name" value="FAD/NAD-linked_Rdtase_dimer_sf"/>
</dbReference>
<dbReference type="Proteomes" id="UP000282551">
    <property type="component" value="Chromosome"/>
</dbReference>
<evidence type="ECO:0000256" key="2">
    <source>
        <dbReference type="ARBA" id="ARBA00022630"/>
    </source>
</evidence>
<keyword evidence="4 7" id="KW-0560">Oxidoreductase</keyword>
<dbReference type="AlphaFoldDB" id="A0A3S4T0I3"/>
<evidence type="ECO:0000256" key="4">
    <source>
        <dbReference type="ARBA" id="ARBA00023002"/>
    </source>
</evidence>
<protein>
    <submittedName>
        <fullName evidence="7">Probable ferredoxin reductase</fullName>
        <ecNumber evidence="7">1.18.1.-</ecNumber>
    </submittedName>
</protein>
<evidence type="ECO:0000259" key="5">
    <source>
        <dbReference type="Pfam" id="PF07992"/>
    </source>
</evidence>
<evidence type="ECO:0000256" key="1">
    <source>
        <dbReference type="ARBA" id="ARBA00001974"/>
    </source>
</evidence>
<dbReference type="SUPFAM" id="SSF51905">
    <property type="entry name" value="FAD/NAD(P)-binding domain"/>
    <property type="match status" value="1"/>
</dbReference>
<dbReference type="InterPro" id="IPR028202">
    <property type="entry name" value="Reductase_C"/>
</dbReference>